<keyword evidence="4 8" id="KW-0479">Metal-binding</keyword>
<dbReference type="CDD" id="cd24133">
    <property type="entry name" value="ASKHA_NBD_TsaD_bac"/>
    <property type="match status" value="1"/>
</dbReference>
<comment type="similarity">
    <text evidence="8">Belongs to the KAE1 / TsaD family.</text>
</comment>
<dbReference type="InterPro" id="IPR017861">
    <property type="entry name" value="KAE1/TsaD"/>
</dbReference>
<feature type="binding site" evidence="8">
    <location>
        <position position="306"/>
    </location>
    <ligand>
        <name>Fe cation</name>
        <dbReference type="ChEBI" id="CHEBI:24875"/>
    </ligand>
</feature>
<dbReference type="InterPro" id="IPR022450">
    <property type="entry name" value="TsaD"/>
</dbReference>
<keyword evidence="11" id="KW-1185">Reference proteome</keyword>
<dbReference type="GO" id="GO:0061711">
    <property type="term" value="F:tRNA N(6)-L-threonylcarbamoyladenine synthase activity"/>
    <property type="evidence" value="ECO:0007669"/>
    <property type="project" value="UniProtKB-EC"/>
</dbReference>
<keyword evidence="6 8" id="KW-0012">Acyltransferase</keyword>
<dbReference type="EC" id="2.3.1.234" evidence="8"/>
<dbReference type="InterPro" id="IPR000905">
    <property type="entry name" value="Gcp-like_dom"/>
</dbReference>
<keyword evidence="10" id="KW-0378">Hydrolase</keyword>
<feature type="binding site" evidence="8">
    <location>
        <position position="172"/>
    </location>
    <ligand>
        <name>substrate</name>
    </ligand>
</feature>
<dbReference type="NCBIfam" id="TIGR00329">
    <property type="entry name" value="gcp_kae1"/>
    <property type="match status" value="1"/>
</dbReference>
<dbReference type="AlphaFoldDB" id="A0A060NPA8"/>
<dbReference type="FunFam" id="3.30.420.40:FF:000012">
    <property type="entry name" value="tRNA N6-adenosine threonylcarbamoyltransferase"/>
    <property type="match status" value="1"/>
</dbReference>
<dbReference type="InterPro" id="IPR017860">
    <property type="entry name" value="Peptidase_M22_CS"/>
</dbReference>
<dbReference type="GO" id="GO:0002949">
    <property type="term" value="P:tRNA threonylcarbamoyladenosine modification"/>
    <property type="evidence" value="ECO:0007669"/>
    <property type="project" value="UniProtKB-UniRule"/>
</dbReference>
<organism evidence="10 11">
    <name type="scientific">Serpentinimonas maccroryi</name>
    <dbReference type="NCBI Taxonomy" id="1458426"/>
    <lineage>
        <taxon>Bacteria</taxon>
        <taxon>Pseudomonadati</taxon>
        <taxon>Pseudomonadota</taxon>
        <taxon>Betaproteobacteria</taxon>
        <taxon>Burkholderiales</taxon>
        <taxon>Comamonadaceae</taxon>
        <taxon>Serpentinimonas</taxon>
    </lineage>
</organism>
<dbReference type="PANTHER" id="PTHR11735:SF6">
    <property type="entry name" value="TRNA N6-ADENOSINE THREONYLCARBAMOYLTRANSFERASE, MITOCHONDRIAL"/>
    <property type="match status" value="1"/>
</dbReference>
<dbReference type="HAMAP" id="MF_01445">
    <property type="entry name" value="TsaD"/>
    <property type="match status" value="1"/>
</dbReference>
<dbReference type="GO" id="GO:0008233">
    <property type="term" value="F:peptidase activity"/>
    <property type="evidence" value="ECO:0007669"/>
    <property type="project" value="UniProtKB-KW"/>
</dbReference>
<feature type="binding site" evidence="8">
    <location>
        <position position="278"/>
    </location>
    <ligand>
        <name>substrate</name>
    </ligand>
</feature>
<dbReference type="PROSITE" id="PS01016">
    <property type="entry name" value="GLYCOPROTEASE"/>
    <property type="match status" value="1"/>
</dbReference>
<gene>
    <name evidence="10" type="primary">gcp</name>
    <name evidence="8" type="synonym">tsaD</name>
    <name evidence="10" type="ORF">SMCB_0987</name>
</gene>
<comment type="caution">
    <text evidence="8">Lacks conserved residue(s) required for the propagation of feature annotation.</text>
</comment>
<feature type="binding site" evidence="8">
    <location>
        <position position="116"/>
    </location>
    <ligand>
        <name>Fe cation</name>
        <dbReference type="ChEBI" id="CHEBI:24875"/>
    </ligand>
</feature>
<feature type="binding site" evidence="8">
    <location>
        <position position="120"/>
    </location>
    <ligand>
        <name>Fe cation</name>
        <dbReference type="ChEBI" id="CHEBI:24875"/>
    </ligand>
</feature>
<evidence type="ECO:0000256" key="1">
    <source>
        <dbReference type="ARBA" id="ARBA00022490"/>
    </source>
</evidence>
<evidence type="ECO:0000256" key="4">
    <source>
        <dbReference type="ARBA" id="ARBA00022723"/>
    </source>
</evidence>
<dbReference type="FunFam" id="3.30.420.40:FF:000040">
    <property type="entry name" value="tRNA N6-adenosine threonylcarbamoyltransferase"/>
    <property type="match status" value="1"/>
</dbReference>
<dbReference type="Gene3D" id="3.30.420.40">
    <property type="match status" value="2"/>
</dbReference>
<dbReference type="HOGENOM" id="CLU_023208_0_0_4"/>
<evidence type="ECO:0000256" key="8">
    <source>
        <dbReference type="HAMAP-Rule" id="MF_01445"/>
    </source>
</evidence>
<sequence>MLILGIESSCDETGVALVRAEAGAAPPRLLAQALHSQVQMHESYGGVVPELASRDHIRRVLPLTHSVLRQADCTLQQIDCLAFTRGPGLAGALLVGAGVACGMAAALGKPTLGVHHLEGHLLSPFLSADAPEFPFVALLVSGGHTQLMRVDGVGRYHLLGETIDDAAGEAFDKSAKLLGLGYPGGPALARLAEHGRADAFKLPRPLLHSGDLDFSFAGLKTAVLTQVRKLGAEIDARRADLAAATEAAIVEVLLKKSLAALQQTGLRRLVVAGGVGANQRLRQQLDAAAQRLGLRVHYPELHLCTDNGAMIALAAAMRWQAGLMPADARGEGYSFAVRPRWPLAQSASA</sequence>
<dbReference type="PANTHER" id="PTHR11735">
    <property type="entry name" value="TRNA N6-ADENOSINE THREONYLCARBAMOYLTRANSFERASE"/>
    <property type="match status" value="1"/>
</dbReference>
<dbReference type="GO" id="GO:0005506">
    <property type="term" value="F:iron ion binding"/>
    <property type="evidence" value="ECO:0007669"/>
    <property type="project" value="UniProtKB-UniRule"/>
</dbReference>
<comment type="cofactor">
    <cofactor evidence="8">
        <name>Fe(2+)</name>
        <dbReference type="ChEBI" id="CHEBI:29033"/>
    </cofactor>
    <text evidence="8">Binds 1 Fe(2+) ion per subunit.</text>
</comment>
<dbReference type="RefSeq" id="WP_045535483.1">
    <property type="nucleotide sequence ID" value="NZ_AP014569.1"/>
</dbReference>
<evidence type="ECO:0000313" key="10">
    <source>
        <dbReference type="EMBL" id="BAO83215.1"/>
    </source>
</evidence>
<dbReference type="GO" id="GO:0005737">
    <property type="term" value="C:cytoplasm"/>
    <property type="evidence" value="ECO:0007669"/>
    <property type="project" value="UniProtKB-SubCell"/>
</dbReference>
<dbReference type="KEGG" id="cbab:SMCB_0987"/>
<dbReference type="OrthoDB" id="9806197at2"/>
<evidence type="ECO:0000256" key="5">
    <source>
        <dbReference type="ARBA" id="ARBA00023004"/>
    </source>
</evidence>
<dbReference type="InterPro" id="IPR043129">
    <property type="entry name" value="ATPase_NBD"/>
</dbReference>
<evidence type="ECO:0000256" key="7">
    <source>
        <dbReference type="ARBA" id="ARBA00048117"/>
    </source>
</evidence>
<feature type="binding site" evidence="8">
    <location>
        <begin position="139"/>
        <end position="143"/>
    </location>
    <ligand>
        <name>substrate</name>
    </ligand>
</feature>
<keyword evidence="1 8" id="KW-0963">Cytoplasm</keyword>
<accession>A0A060NPA8</accession>
<dbReference type="PRINTS" id="PR00789">
    <property type="entry name" value="OSIALOPTASE"/>
</dbReference>
<evidence type="ECO:0000313" key="11">
    <source>
        <dbReference type="Proteomes" id="UP000066014"/>
    </source>
</evidence>
<keyword evidence="10" id="KW-0645">Protease</keyword>
<feature type="binding site" evidence="8">
    <location>
        <position position="185"/>
    </location>
    <ligand>
        <name>substrate</name>
    </ligand>
</feature>
<dbReference type="EMBL" id="AP014569">
    <property type="protein sequence ID" value="BAO83215.1"/>
    <property type="molecule type" value="Genomic_DNA"/>
</dbReference>
<reference evidence="10 11" key="1">
    <citation type="journal article" date="2014" name="Nat. Commun.">
        <title>Physiological and genomic features of highly alkaliphilic hydrogen-utilizing Betaproteobacteria from a continental serpentinizing site.</title>
        <authorList>
            <person name="Suzuki S."/>
            <person name="Kuenen J.G."/>
            <person name="Schipper K."/>
            <person name="van der Velde S."/>
            <person name="Ishii S."/>
            <person name="Wu A."/>
            <person name="Sorokin D.Y."/>
            <person name="Tenney A."/>
            <person name="Meng X.Y."/>
            <person name="Morrill P.L."/>
            <person name="Kamagata Y."/>
            <person name="Muyzer G."/>
            <person name="Nealson K.H."/>
        </authorList>
    </citation>
    <scope>NUCLEOTIDE SEQUENCE [LARGE SCALE GENOMIC DNA]</scope>
    <source>
        <strain evidence="10 11">B1</strain>
    </source>
</reference>
<keyword evidence="3 8" id="KW-0819">tRNA processing</keyword>
<keyword evidence="5 8" id="KW-0408">Iron</keyword>
<feature type="domain" description="Gcp-like" evidence="9">
    <location>
        <begin position="29"/>
        <end position="312"/>
    </location>
</feature>
<evidence type="ECO:0000256" key="2">
    <source>
        <dbReference type="ARBA" id="ARBA00022679"/>
    </source>
</evidence>
<protein>
    <recommendedName>
        <fullName evidence="8">tRNA N6-adenosine threonylcarbamoyltransferase</fullName>
        <ecNumber evidence="8">2.3.1.234</ecNumber>
    </recommendedName>
    <alternativeName>
        <fullName evidence="8">N6-L-threonylcarbamoyladenine synthase</fullName>
        <shortName evidence="8">t(6)A synthase</shortName>
    </alternativeName>
    <alternativeName>
        <fullName evidence="8">t(6)A37 threonylcarbamoyladenosine biosynthesis protein TsaD</fullName>
    </alternativeName>
    <alternativeName>
        <fullName evidence="8">tRNA threonylcarbamoyladenosine biosynthesis protein TsaD</fullName>
    </alternativeName>
</protein>
<dbReference type="Pfam" id="PF00814">
    <property type="entry name" value="TsaD"/>
    <property type="match status" value="1"/>
</dbReference>
<comment type="catalytic activity">
    <reaction evidence="7 8">
        <text>L-threonylcarbamoyladenylate + adenosine(37) in tRNA = N(6)-L-threonylcarbamoyladenosine(37) in tRNA + AMP + H(+)</text>
        <dbReference type="Rhea" id="RHEA:37059"/>
        <dbReference type="Rhea" id="RHEA-COMP:10162"/>
        <dbReference type="Rhea" id="RHEA-COMP:10163"/>
        <dbReference type="ChEBI" id="CHEBI:15378"/>
        <dbReference type="ChEBI" id="CHEBI:73682"/>
        <dbReference type="ChEBI" id="CHEBI:74411"/>
        <dbReference type="ChEBI" id="CHEBI:74418"/>
        <dbReference type="ChEBI" id="CHEBI:456215"/>
        <dbReference type="EC" id="2.3.1.234"/>
    </reaction>
</comment>
<comment type="subcellular location">
    <subcellularLocation>
        <location evidence="8">Cytoplasm</location>
    </subcellularLocation>
</comment>
<dbReference type="GO" id="GO:0006508">
    <property type="term" value="P:proteolysis"/>
    <property type="evidence" value="ECO:0007669"/>
    <property type="project" value="UniProtKB-KW"/>
</dbReference>
<dbReference type="Proteomes" id="UP000066014">
    <property type="component" value="Chromosome"/>
</dbReference>
<dbReference type="SUPFAM" id="SSF53067">
    <property type="entry name" value="Actin-like ATPase domain"/>
    <property type="match status" value="2"/>
</dbReference>
<evidence type="ECO:0000259" key="9">
    <source>
        <dbReference type="Pfam" id="PF00814"/>
    </source>
</evidence>
<comment type="function">
    <text evidence="8">Required for the formation of a threonylcarbamoyl group on adenosine at position 37 (t(6)A37) in tRNAs that read codons beginning with adenine. Is involved in the transfer of the threonylcarbamoyl moiety of threonylcarbamoyl-AMP (TC-AMP) to the N6 group of A37, together with TsaE and TsaB. TsaD likely plays a direct catalytic role in this reaction.</text>
</comment>
<dbReference type="NCBIfam" id="TIGR03723">
    <property type="entry name" value="T6A_TsaD_YgjD"/>
    <property type="match status" value="1"/>
</dbReference>
<evidence type="ECO:0000256" key="6">
    <source>
        <dbReference type="ARBA" id="ARBA00023315"/>
    </source>
</evidence>
<evidence type="ECO:0000256" key="3">
    <source>
        <dbReference type="ARBA" id="ARBA00022694"/>
    </source>
</evidence>
<dbReference type="STRING" id="1458426.SMCB_0987"/>
<proteinExistence type="inferred from homology"/>
<name>A0A060NPA8_9BURK</name>
<keyword evidence="2 8" id="KW-0808">Transferase</keyword>